<comment type="caution">
    <text evidence="1">The sequence shown here is derived from an EMBL/GenBank/DDBJ whole genome shotgun (WGS) entry which is preliminary data.</text>
</comment>
<gene>
    <name evidence="1" type="ORF">GCG54_00015324</name>
</gene>
<dbReference type="Proteomes" id="UP000613401">
    <property type="component" value="Unassembled WGS sequence"/>
</dbReference>
<keyword evidence="2" id="KW-1185">Reference proteome</keyword>
<reference evidence="1" key="2">
    <citation type="submission" date="2020-03" db="EMBL/GenBank/DDBJ databases">
        <authorList>
            <person name="Fu F.-F."/>
            <person name="Chen J."/>
        </authorList>
    </citation>
    <scope>NUCLEOTIDE SEQUENCE</scope>
    <source>
        <strain evidence="1">Lc1</strain>
    </source>
</reference>
<name>A0A8H4C7Z4_COLGL</name>
<dbReference type="EMBL" id="WVTB01000086">
    <property type="protein sequence ID" value="KAF3799140.1"/>
    <property type="molecule type" value="Genomic_DNA"/>
</dbReference>
<sequence length="59" mass="7190">MSRELELHLPVQTAWQRRKALLWNLRQIMEACKTPEESQSRRFLVQLDQYHLEREGALR</sequence>
<reference evidence="1" key="1">
    <citation type="journal article" date="2020" name="Phytopathology">
        <title>Genome sequence and comparative analysis of Colletotrichum gloeosporioides isolated from Liriodendron leaves.</title>
        <authorList>
            <person name="Fu F.F."/>
            <person name="Hao Z."/>
            <person name="Wang P."/>
            <person name="Lu Y."/>
            <person name="Xue L.J."/>
            <person name="Wei G."/>
            <person name="Tian Y."/>
            <person name="Baishi H."/>
            <person name="Xu H."/>
            <person name="Shi J."/>
            <person name="Cheng T."/>
            <person name="Wang G."/>
            <person name="Yi Y."/>
            <person name="Chen J."/>
        </authorList>
    </citation>
    <scope>NUCLEOTIDE SEQUENCE</scope>
    <source>
        <strain evidence="1">Lc1</strain>
    </source>
</reference>
<evidence type="ECO:0000313" key="1">
    <source>
        <dbReference type="EMBL" id="KAF3799140.1"/>
    </source>
</evidence>
<organism evidence="1 2">
    <name type="scientific">Colletotrichum gloeosporioides</name>
    <name type="common">Anthracnose fungus</name>
    <name type="synonym">Glomerella cingulata</name>
    <dbReference type="NCBI Taxonomy" id="474922"/>
    <lineage>
        <taxon>Eukaryota</taxon>
        <taxon>Fungi</taxon>
        <taxon>Dikarya</taxon>
        <taxon>Ascomycota</taxon>
        <taxon>Pezizomycotina</taxon>
        <taxon>Sordariomycetes</taxon>
        <taxon>Hypocreomycetidae</taxon>
        <taxon>Glomerellales</taxon>
        <taxon>Glomerellaceae</taxon>
        <taxon>Colletotrichum</taxon>
        <taxon>Colletotrichum gloeosporioides species complex</taxon>
    </lineage>
</organism>
<dbReference type="GeneID" id="69022429"/>
<accession>A0A8H4C7Z4</accession>
<dbReference type="RefSeq" id="XP_045258300.1">
    <property type="nucleotide sequence ID" value="XM_045415127.1"/>
</dbReference>
<protein>
    <submittedName>
        <fullName evidence="1">Uncharacterized protein</fullName>
    </submittedName>
</protein>
<evidence type="ECO:0000313" key="2">
    <source>
        <dbReference type="Proteomes" id="UP000613401"/>
    </source>
</evidence>
<dbReference type="AlphaFoldDB" id="A0A8H4C7Z4"/>
<proteinExistence type="predicted"/>